<organism evidence="2 3">
    <name type="scientific">Gordonia phage Wizard</name>
    <dbReference type="NCBI Taxonomy" id="1838083"/>
    <lineage>
        <taxon>Viruses</taxon>
        <taxon>Duplodnaviria</taxon>
        <taxon>Heunggongvirae</taxon>
        <taxon>Uroviricota</taxon>
        <taxon>Caudoviricetes</taxon>
        <taxon>Stackebrandtviridae</taxon>
        <taxon>Frickvirinae</taxon>
        <taxon>Wizardvirus</taxon>
        <taxon>Wizardvirus wizard</taxon>
    </lineage>
</organism>
<dbReference type="SMR" id="A0A166Y2N1"/>
<feature type="region of interest" description="Disordered" evidence="1">
    <location>
        <begin position="218"/>
        <end position="244"/>
    </location>
</feature>
<gene>
    <name evidence="2" type="primary">54</name>
    <name evidence="2" type="ORF">WIZARD_54</name>
</gene>
<evidence type="ECO:0000313" key="2">
    <source>
        <dbReference type="EMBL" id="ANA85359.1"/>
    </source>
</evidence>
<sequence>MTSNELAHQTTARPAAIDPSDRALERIMAQSKAMQAAHQLGSALAATSMVPQAYQGKADDATAAILYGAELGLSAIQSLQNIFIVRGKPAVYSRTMVAQVIAAGHFVYEIEATPESVTWKGRRGDTGVEFTSTWTIERARKAGFTSNKIYESMPIEMLRAKAQAEVCRTMAPDVLLGIAHSREELELEQPRYVRNEAQASTGAAGLRERLAAPVSKPAEDIAPADPPVSDEPPTAEPPAEEKKAAQKLITAAQLKRLHAMLGEAGLGNDRAGALAYMSDVVQRELTTSKDLTSEEVQKVFESLENGGRTTDQ</sequence>
<dbReference type="EMBL" id="KU998234">
    <property type="protein sequence ID" value="ANA85359.1"/>
    <property type="molecule type" value="Genomic_DNA"/>
</dbReference>
<evidence type="ECO:0000313" key="3">
    <source>
        <dbReference type="Proteomes" id="UP000204215"/>
    </source>
</evidence>
<dbReference type="Proteomes" id="UP000204215">
    <property type="component" value="Segment"/>
</dbReference>
<protein>
    <submittedName>
        <fullName evidence="2">SsDNA binding protein</fullName>
    </submittedName>
</protein>
<dbReference type="OrthoDB" id="6740at10239"/>
<reference evidence="2 3" key="1">
    <citation type="submission" date="2016-03" db="EMBL/GenBank/DDBJ databases">
        <authorList>
            <person name="Montgomery M.T."/>
            <person name="Guerrero C.A."/>
            <person name="Mavrich T.N."/>
            <person name="Pope W.H."/>
            <person name="Garlena R.A."/>
            <person name="Russell D.A."/>
            <person name="Jacobs-Sera D."/>
            <person name="Hendrix R.W."/>
            <person name="Hatfull G.F."/>
        </authorList>
    </citation>
    <scope>NUCLEOTIDE SEQUENCE [LARGE SCALE GENOMIC DNA]</scope>
</reference>
<feature type="compositionally biased region" description="Pro residues" evidence="1">
    <location>
        <begin position="224"/>
        <end position="236"/>
    </location>
</feature>
<keyword evidence="3" id="KW-1185">Reference proteome</keyword>
<dbReference type="GeneID" id="28800308"/>
<accession>A0A166Y2N1</accession>
<dbReference type="KEGG" id="vg:28800308"/>
<evidence type="ECO:0000256" key="1">
    <source>
        <dbReference type="SAM" id="MobiDB-lite"/>
    </source>
</evidence>
<name>A0A166Y2N1_9CAUD</name>
<proteinExistence type="predicted"/>
<dbReference type="RefSeq" id="YP_009274093.1">
    <property type="nucleotide sequence ID" value="NC_030913.1"/>
</dbReference>